<reference evidence="1 2" key="1">
    <citation type="submission" date="2020-04" db="EMBL/GenBank/DDBJ databases">
        <authorList>
            <person name="Alioto T."/>
            <person name="Alioto T."/>
            <person name="Gomez Garrido J."/>
        </authorList>
    </citation>
    <scope>NUCLEOTIDE SEQUENCE [LARGE SCALE GENOMIC DNA]</scope>
</reference>
<organism evidence="1 2">
    <name type="scientific">Cloeon dipterum</name>
    <dbReference type="NCBI Taxonomy" id="197152"/>
    <lineage>
        <taxon>Eukaryota</taxon>
        <taxon>Metazoa</taxon>
        <taxon>Ecdysozoa</taxon>
        <taxon>Arthropoda</taxon>
        <taxon>Hexapoda</taxon>
        <taxon>Insecta</taxon>
        <taxon>Pterygota</taxon>
        <taxon>Palaeoptera</taxon>
        <taxon>Ephemeroptera</taxon>
        <taxon>Pisciforma</taxon>
        <taxon>Baetidae</taxon>
        <taxon>Cloeon</taxon>
    </lineage>
</organism>
<accession>A0A8S1DT88</accession>
<name>A0A8S1DT88_9INSE</name>
<sequence>MGRTTFPVPHTKDVLDKIIATNTLYDPQMTTSIIRAIKIYVELQEIRQQPPKQWAFIRKKEKPAVLINLKEHCLMLNGDDCRAICREMRLVSQQWKTSQAPLSIEDFWKMVEDVVTKQVEFRKVFSAIQYATNRNRGKLLKKLK</sequence>
<keyword evidence="2" id="KW-1185">Reference proteome</keyword>
<dbReference type="EMBL" id="CADEPI010000312">
    <property type="protein sequence ID" value="CAB3383528.1"/>
    <property type="molecule type" value="Genomic_DNA"/>
</dbReference>
<dbReference type="Proteomes" id="UP000494165">
    <property type="component" value="Unassembled WGS sequence"/>
</dbReference>
<comment type="caution">
    <text evidence="1">The sequence shown here is derived from an EMBL/GenBank/DDBJ whole genome shotgun (WGS) entry which is preliminary data.</text>
</comment>
<evidence type="ECO:0000313" key="2">
    <source>
        <dbReference type="Proteomes" id="UP000494165"/>
    </source>
</evidence>
<evidence type="ECO:0000313" key="1">
    <source>
        <dbReference type="EMBL" id="CAB3383528.1"/>
    </source>
</evidence>
<dbReference type="AlphaFoldDB" id="A0A8S1DT88"/>
<protein>
    <submittedName>
        <fullName evidence="1">Uncharacterized protein</fullName>
    </submittedName>
</protein>
<proteinExistence type="predicted"/>
<gene>
    <name evidence="1" type="ORF">CLODIP_2_CD04859</name>
</gene>